<dbReference type="EMBL" id="JAATJA010000001">
    <property type="protein sequence ID" value="NJB66864.1"/>
    <property type="molecule type" value="Genomic_DNA"/>
</dbReference>
<evidence type="ECO:0000259" key="1">
    <source>
        <dbReference type="Pfam" id="PF07238"/>
    </source>
</evidence>
<dbReference type="GO" id="GO:0035438">
    <property type="term" value="F:cyclic-di-GMP binding"/>
    <property type="evidence" value="ECO:0007669"/>
    <property type="project" value="InterPro"/>
</dbReference>
<proteinExistence type="predicted"/>
<protein>
    <recommendedName>
        <fullName evidence="1">PilZ domain-containing protein</fullName>
    </recommendedName>
</protein>
<evidence type="ECO:0000313" key="2">
    <source>
        <dbReference type="EMBL" id="NJB66864.1"/>
    </source>
</evidence>
<feature type="domain" description="PilZ" evidence="1">
    <location>
        <begin position="84"/>
        <end position="161"/>
    </location>
</feature>
<dbReference type="Proteomes" id="UP000580856">
    <property type="component" value="Unassembled WGS sequence"/>
</dbReference>
<evidence type="ECO:0000313" key="3">
    <source>
        <dbReference type="Proteomes" id="UP000580856"/>
    </source>
</evidence>
<gene>
    <name evidence="2" type="ORF">GGQ74_000504</name>
</gene>
<dbReference type="AlphaFoldDB" id="A0A846QNR5"/>
<organism evidence="2 3">
    <name type="scientific">Desulfobaculum xiamenense</name>
    <dbReference type="NCBI Taxonomy" id="995050"/>
    <lineage>
        <taxon>Bacteria</taxon>
        <taxon>Pseudomonadati</taxon>
        <taxon>Thermodesulfobacteriota</taxon>
        <taxon>Desulfovibrionia</taxon>
        <taxon>Desulfovibrionales</taxon>
        <taxon>Desulfovibrionaceae</taxon>
        <taxon>Desulfobaculum</taxon>
    </lineage>
</organism>
<sequence>MNTREFSSVPTRIRGYVRRMDSASDLPMLQEQLSAAEDDALDLSGVKLQEPLVRFLEAVNAKLDTLLGLMSVERLESEFDSRIEIVEISGSGLGFTCADCAFAVGDRLEFALLLAQFPFRVAAAVGKVTQVRTVNERPVWNVTFTSVRESDQEAIVRFVFREERERIREKKWAE</sequence>
<comment type="caution">
    <text evidence="2">The sequence shown here is derived from an EMBL/GenBank/DDBJ whole genome shotgun (WGS) entry which is preliminary data.</text>
</comment>
<reference evidence="2 3" key="1">
    <citation type="submission" date="2020-03" db="EMBL/GenBank/DDBJ databases">
        <title>Genomic Encyclopedia of Type Strains, Phase IV (KMG-IV): sequencing the most valuable type-strain genomes for metagenomic binning, comparative biology and taxonomic classification.</title>
        <authorList>
            <person name="Goeker M."/>
        </authorList>
    </citation>
    <scope>NUCLEOTIDE SEQUENCE [LARGE SCALE GENOMIC DNA]</scope>
    <source>
        <strain evidence="2 3">DSM 24233</strain>
    </source>
</reference>
<keyword evidence="3" id="KW-1185">Reference proteome</keyword>
<name>A0A846QNR5_9BACT</name>
<dbReference type="InterPro" id="IPR009875">
    <property type="entry name" value="PilZ_domain"/>
</dbReference>
<dbReference type="Pfam" id="PF07238">
    <property type="entry name" value="PilZ"/>
    <property type="match status" value="1"/>
</dbReference>
<dbReference type="RefSeq" id="WP_167939961.1">
    <property type="nucleotide sequence ID" value="NZ_JAATJA010000001.1"/>
</dbReference>
<accession>A0A846QNR5</accession>